<gene>
    <name evidence="2" type="primary">rfbB</name>
    <name evidence="2" type="ORF">DSCW_50670</name>
</gene>
<dbReference type="EMBL" id="AP021875">
    <property type="protein sequence ID" value="BBO77650.1"/>
    <property type="molecule type" value="Genomic_DNA"/>
</dbReference>
<evidence type="ECO:0000313" key="2">
    <source>
        <dbReference type="EMBL" id="BBO77650.1"/>
    </source>
</evidence>
<keyword evidence="3" id="KW-1185">Reference proteome</keyword>
<evidence type="ECO:0000313" key="3">
    <source>
        <dbReference type="Proteomes" id="UP000427769"/>
    </source>
</evidence>
<dbReference type="InterPro" id="IPR036291">
    <property type="entry name" value="NAD(P)-bd_dom_sf"/>
</dbReference>
<dbReference type="Gene3D" id="3.40.50.720">
    <property type="entry name" value="NAD(P)-binding Rossmann-like Domain"/>
    <property type="match status" value="1"/>
</dbReference>
<dbReference type="Pfam" id="PF16363">
    <property type="entry name" value="GDP_Man_Dehyd"/>
    <property type="match status" value="1"/>
</dbReference>
<sequence length="310" mass="34657">MPYRVLVTGALGFVGRHLIDYLRYQRLDMQILGVDLERTVPEGVTWSYKSVDLADQDTVFDILQEFSPTHLFHLAGLVGPGTLAAHITANLFITDTVYNAVARLKTRPKVIQAGSAAAYGWIRPEELPVVETQTLRPIGPYGMSKAAQDMLAESYCRGEGMQIIRARIFNLSGPGQSRAMVPMTFVHQFREIKNGSAAKIRTGNLLPTRDFIDIRDVASAFFHLALKGQPGEAYNIAGEREIAIKNVIQMLIDHTGLEPEIEVDADRARASDIMRIYADCSKIKKHTDWHPGISLRQSLYDMWEQLNADS</sequence>
<dbReference type="InterPro" id="IPR016040">
    <property type="entry name" value="NAD(P)-bd_dom"/>
</dbReference>
<name>A0A5K7ZA37_9BACT</name>
<accession>A0A5K7ZA37</accession>
<protein>
    <submittedName>
        <fullName evidence="2">dTDP-glucose 4,6-dehydratase</fullName>
    </submittedName>
</protein>
<dbReference type="Gene3D" id="3.90.25.10">
    <property type="entry name" value="UDP-galactose 4-epimerase, domain 1"/>
    <property type="match status" value="1"/>
</dbReference>
<dbReference type="SUPFAM" id="SSF51735">
    <property type="entry name" value="NAD(P)-binding Rossmann-fold domains"/>
    <property type="match status" value="1"/>
</dbReference>
<dbReference type="KEGG" id="dwd:DSCW_50670"/>
<evidence type="ECO:0000259" key="1">
    <source>
        <dbReference type="Pfam" id="PF16363"/>
    </source>
</evidence>
<feature type="domain" description="NAD(P)-binding" evidence="1">
    <location>
        <begin position="6"/>
        <end position="302"/>
    </location>
</feature>
<dbReference type="PANTHER" id="PTHR43000">
    <property type="entry name" value="DTDP-D-GLUCOSE 4,6-DEHYDRATASE-RELATED"/>
    <property type="match status" value="1"/>
</dbReference>
<proteinExistence type="predicted"/>
<dbReference type="Proteomes" id="UP000427769">
    <property type="component" value="Chromosome"/>
</dbReference>
<dbReference type="AlphaFoldDB" id="A0A5K7ZA37"/>
<organism evidence="2 3">
    <name type="scientific">Desulfosarcina widdelii</name>
    <dbReference type="NCBI Taxonomy" id="947919"/>
    <lineage>
        <taxon>Bacteria</taxon>
        <taxon>Pseudomonadati</taxon>
        <taxon>Thermodesulfobacteriota</taxon>
        <taxon>Desulfobacteria</taxon>
        <taxon>Desulfobacterales</taxon>
        <taxon>Desulfosarcinaceae</taxon>
        <taxon>Desulfosarcina</taxon>
    </lineage>
</organism>
<reference evidence="2 3" key="1">
    <citation type="submission" date="2019-11" db="EMBL/GenBank/DDBJ databases">
        <title>Comparative genomics of hydrocarbon-degrading Desulfosarcina strains.</title>
        <authorList>
            <person name="Watanabe M."/>
            <person name="Kojima H."/>
            <person name="Fukui M."/>
        </authorList>
    </citation>
    <scope>NUCLEOTIDE SEQUENCE [LARGE SCALE GENOMIC DNA]</scope>
    <source>
        <strain evidence="2 3">PP31</strain>
    </source>
</reference>